<dbReference type="Proteomes" id="UP000499080">
    <property type="component" value="Unassembled WGS sequence"/>
</dbReference>
<proteinExistence type="predicted"/>
<dbReference type="OrthoDB" id="8300378at2759"/>
<protein>
    <submittedName>
        <fullName evidence="1">Uncharacterized protein</fullName>
    </submittedName>
</protein>
<name>A0A4Y2J0N7_ARAVE</name>
<sequence length="101" mass="11454">MRKILFFQTYACSFECLSLSLAYANFKGNCYLLNWDGKFFGIIGMRGIKKLSPLAMPVITVSDTMFGPSLVTLTSCFEATNRLFWNGPRDFEPRSDDEDDA</sequence>
<accession>A0A4Y2J0N7</accession>
<evidence type="ECO:0000313" key="1">
    <source>
        <dbReference type="EMBL" id="GBM83697.1"/>
    </source>
</evidence>
<organism evidence="1 2">
    <name type="scientific">Araneus ventricosus</name>
    <name type="common">Orbweaver spider</name>
    <name type="synonym">Epeira ventricosa</name>
    <dbReference type="NCBI Taxonomy" id="182803"/>
    <lineage>
        <taxon>Eukaryota</taxon>
        <taxon>Metazoa</taxon>
        <taxon>Ecdysozoa</taxon>
        <taxon>Arthropoda</taxon>
        <taxon>Chelicerata</taxon>
        <taxon>Arachnida</taxon>
        <taxon>Araneae</taxon>
        <taxon>Araneomorphae</taxon>
        <taxon>Entelegynae</taxon>
        <taxon>Araneoidea</taxon>
        <taxon>Araneidae</taxon>
        <taxon>Araneus</taxon>
    </lineage>
</organism>
<keyword evidence="2" id="KW-1185">Reference proteome</keyword>
<gene>
    <name evidence="1" type="ORF">AVEN_253679_1</name>
</gene>
<reference evidence="1 2" key="1">
    <citation type="journal article" date="2019" name="Sci. Rep.">
        <title>Orb-weaving spider Araneus ventricosus genome elucidates the spidroin gene catalogue.</title>
        <authorList>
            <person name="Kono N."/>
            <person name="Nakamura H."/>
            <person name="Ohtoshi R."/>
            <person name="Moran D.A.P."/>
            <person name="Shinohara A."/>
            <person name="Yoshida Y."/>
            <person name="Fujiwara M."/>
            <person name="Mori M."/>
            <person name="Tomita M."/>
            <person name="Arakawa K."/>
        </authorList>
    </citation>
    <scope>NUCLEOTIDE SEQUENCE [LARGE SCALE GENOMIC DNA]</scope>
</reference>
<dbReference type="EMBL" id="BGPR01265432">
    <property type="protein sequence ID" value="GBM83697.1"/>
    <property type="molecule type" value="Genomic_DNA"/>
</dbReference>
<dbReference type="AlphaFoldDB" id="A0A4Y2J0N7"/>
<evidence type="ECO:0000313" key="2">
    <source>
        <dbReference type="Proteomes" id="UP000499080"/>
    </source>
</evidence>
<comment type="caution">
    <text evidence="1">The sequence shown here is derived from an EMBL/GenBank/DDBJ whole genome shotgun (WGS) entry which is preliminary data.</text>
</comment>